<comment type="function">
    <text evidence="8">Ligates lysine onto the cytidine present at position 34 of the AUA codon-specific tRNA(Ile) that contains the anticodon CAU, in an ATP-dependent manner. Cytidine is converted to lysidine, thus changing the amino acid specificity of the tRNA from methionine to isoleucine.</text>
</comment>
<dbReference type="PANTHER" id="PTHR43033:SF1">
    <property type="entry name" value="TRNA(ILE)-LYSIDINE SYNTHASE-RELATED"/>
    <property type="match status" value="1"/>
</dbReference>
<dbReference type="HAMAP" id="MF_01161">
    <property type="entry name" value="tRNA_Ile_lys_synt"/>
    <property type="match status" value="1"/>
</dbReference>
<name>A0A8J6TLM2_9BACT</name>
<evidence type="ECO:0000256" key="8">
    <source>
        <dbReference type="HAMAP-Rule" id="MF_01161"/>
    </source>
</evidence>
<dbReference type="SUPFAM" id="SSF82829">
    <property type="entry name" value="MesJ substrate recognition domain-like"/>
    <property type="match status" value="1"/>
</dbReference>
<dbReference type="AlphaFoldDB" id="A0A8J6TLM2"/>
<dbReference type="Gene3D" id="3.40.50.620">
    <property type="entry name" value="HUPs"/>
    <property type="match status" value="1"/>
</dbReference>
<dbReference type="PANTHER" id="PTHR43033">
    <property type="entry name" value="TRNA(ILE)-LYSIDINE SYNTHASE-RELATED"/>
    <property type="match status" value="1"/>
</dbReference>
<dbReference type="Gene3D" id="1.20.59.20">
    <property type="match status" value="1"/>
</dbReference>
<dbReference type="InterPro" id="IPR012795">
    <property type="entry name" value="tRNA_Ile_lys_synt_N"/>
</dbReference>
<sequence length="485" mass="54555">MPASRKGYKNKLLRIVEQTVTAYGMFEPHDAVLVGVSGGPDSVALLHALVTLASRFSLKLGVAHLNHSLRLQDSDDDAKFVESLAGKYDLPFHLHKADVRKYQLENRLSLEEAARRIRYAFFMDVAASNHFDKIALGHHCDDNAELVLMNLFRGSGPLGIAGIPPVRSGKIVRPFIKLRRTDIIEYLKLKKLKYVSDRSNLDQRHLRNRVRHHLIPLLETSYNPNIIATLNRSASIISAEEEWMDAAVKPLFHGAVLNATKNTLSLAVSGLEGLPIAALRRIIRQAIAKIKGDLRRITFAHIDSVVCLLENRRAYGNLDLPDQVRVQRRQDLLLISKEKKALRDLYLKAAADETPAYEYMLEKPGTVFIAEIDAQVKLSEIRSGDRPDFSLTGQQAGFFDMDRLSFPLIIRNFRPGDRFQPLGMTGTQKLKDFFVNQKVPRSQRAQCPILLCRGKIIWVVGHRIDESVKVIPSTGTILKGELILA</sequence>
<protein>
    <recommendedName>
        <fullName evidence="8">tRNA(Ile)-lysidine synthase</fullName>
        <ecNumber evidence="8">6.3.4.19</ecNumber>
    </recommendedName>
    <alternativeName>
        <fullName evidence="8">tRNA(Ile)-2-lysyl-cytidine synthase</fullName>
    </alternativeName>
    <alternativeName>
        <fullName evidence="8">tRNA(Ile)-lysidine synthetase</fullName>
    </alternativeName>
</protein>
<evidence type="ECO:0000256" key="7">
    <source>
        <dbReference type="ARBA" id="ARBA00048539"/>
    </source>
</evidence>
<evidence type="ECO:0000256" key="1">
    <source>
        <dbReference type="ARBA" id="ARBA00004496"/>
    </source>
</evidence>
<gene>
    <name evidence="8 10" type="primary">tilS</name>
    <name evidence="10" type="ORF">H8D96_16395</name>
</gene>
<evidence type="ECO:0000313" key="11">
    <source>
        <dbReference type="Proteomes" id="UP000605201"/>
    </source>
</evidence>
<comment type="catalytic activity">
    <reaction evidence="7 8">
        <text>cytidine(34) in tRNA(Ile2) + L-lysine + ATP = lysidine(34) in tRNA(Ile2) + AMP + diphosphate + H(+)</text>
        <dbReference type="Rhea" id="RHEA:43744"/>
        <dbReference type="Rhea" id="RHEA-COMP:10625"/>
        <dbReference type="Rhea" id="RHEA-COMP:10670"/>
        <dbReference type="ChEBI" id="CHEBI:15378"/>
        <dbReference type="ChEBI" id="CHEBI:30616"/>
        <dbReference type="ChEBI" id="CHEBI:32551"/>
        <dbReference type="ChEBI" id="CHEBI:33019"/>
        <dbReference type="ChEBI" id="CHEBI:82748"/>
        <dbReference type="ChEBI" id="CHEBI:83665"/>
        <dbReference type="ChEBI" id="CHEBI:456215"/>
        <dbReference type="EC" id="6.3.4.19"/>
    </reaction>
</comment>
<dbReference type="GO" id="GO:0005737">
    <property type="term" value="C:cytoplasm"/>
    <property type="evidence" value="ECO:0007669"/>
    <property type="project" value="UniProtKB-SubCell"/>
</dbReference>
<dbReference type="Pfam" id="PF01171">
    <property type="entry name" value="ATP_bind_3"/>
    <property type="match status" value="1"/>
</dbReference>
<comment type="subcellular location">
    <subcellularLocation>
        <location evidence="1 8">Cytoplasm</location>
    </subcellularLocation>
</comment>
<evidence type="ECO:0000256" key="2">
    <source>
        <dbReference type="ARBA" id="ARBA00022490"/>
    </source>
</evidence>
<dbReference type="GO" id="GO:0032267">
    <property type="term" value="F:tRNA(Ile)-lysidine synthase activity"/>
    <property type="evidence" value="ECO:0007669"/>
    <property type="project" value="UniProtKB-EC"/>
</dbReference>
<dbReference type="Pfam" id="PF11734">
    <property type="entry name" value="TilS_C"/>
    <property type="match status" value="1"/>
</dbReference>
<evidence type="ECO:0000259" key="9">
    <source>
        <dbReference type="SMART" id="SM00977"/>
    </source>
</evidence>
<reference evidence="10 11" key="1">
    <citation type="submission" date="2020-08" db="EMBL/GenBank/DDBJ databases">
        <title>Bridging the membrane lipid divide: bacteria of the FCB group superphylum have the potential to synthesize archaeal ether lipids.</title>
        <authorList>
            <person name="Villanueva L."/>
            <person name="Von Meijenfeldt F.A.B."/>
            <person name="Westbye A.B."/>
            <person name="Yadav S."/>
            <person name="Hopmans E.C."/>
            <person name="Dutilh B.E."/>
            <person name="Sinninghe Damste J.S."/>
        </authorList>
    </citation>
    <scope>NUCLEOTIDE SEQUENCE [LARGE SCALE GENOMIC DNA]</scope>
    <source>
        <strain evidence="10">NIOZ-UU17</strain>
    </source>
</reference>
<keyword evidence="4 8" id="KW-0819">tRNA processing</keyword>
<dbReference type="SUPFAM" id="SSF52402">
    <property type="entry name" value="Adenine nucleotide alpha hydrolases-like"/>
    <property type="match status" value="1"/>
</dbReference>
<dbReference type="InterPro" id="IPR011063">
    <property type="entry name" value="TilS/TtcA_N"/>
</dbReference>
<dbReference type="InterPro" id="IPR012796">
    <property type="entry name" value="Lysidine-tRNA-synth_C"/>
</dbReference>
<dbReference type="InterPro" id="IPR012094">
    <property type="entry name" value="tRNA_Ile_lys_synt"/>
</dbReference>
<dbReference type="EC" id="6.3.4.19" evidence="8"/>
<keyword evidence="6 8" id="KW-0067">ATP-binding</keyword>
<dbReference type="SMART" id="SM00977">
    <property type="entry name" value="TilS_C"/>
    <property type="match status" value="1"/>
</dbReference>
<dbReference type="EMBL" id="JACNIG010000304">
    <property type="protein sequence ID" value="MBC8433489.1"/>
    <property type="molecule type" value="Genomic_DNA"/>
</dbReference>
<evidence type="ECO:0000256" key="4">
    <source>
        <dbReference type="ARBA" id="ARBA00022694"/>
    </source>
</evidence>
<evidence type="ECO:0000256" key="5">
    <source>
        <dbReference type="ARBA" id="ARBA00022741"/>
    </source>
</evidence>
<feature type="binding site" evidence="8">
    <location>
        <begin position="37"/>
        <end position="42"/>
    </location>
    <ligand>
        <name>ATP</name>
        <dbReference type="ChEBI" id="CHEBI:30616"/>
    </ligand>
</feature>
<comment type="caution">
    <text evidence="10">The sequence shown here is derived from an EMBL/GenBank/DDBJ whole genome shotgun (WGS) entry which is preliminary data.</text>
</comment>
<dbReference type="Pfam" id="PF09179">
    <property type="entry name" value="TilS"/>
    <property type="match status" value="1"/>
</dbReference>
<keyword evidence="5 8" id="KW-0547">Nucleotide-binding</keyword>
<dbReference type="NCBIfam" id="TIGR02432">
    <property type="entry name" value="lysidine_TilS_N"/>
    <property type="match status" value="1"/>
</dbReference>
<dbReference type="CDD" id="cd01992">
    <property type="entry name" value="TilS_N"/>
    <property type="match status" value="1"/>
</dbReference>
<dbReference type="SUPFAM" id="SSF56037">
    <property type="entry name" value="PheT/TilS domain"/>
    <property type="match status" value="1"/>
</dbReference>
<feature type="domain" description="Lysidine-tRNA(Ile) synthetase C-terminal" evidence="9">
    <location>
        <begin position="408"/>
        <end position="480"/>
    </location>
</feature>
<evidence type="ECO:0000256" key="3">
    <source>
        <dbReference type="ARBA" id="ARBA00022598"/>
    </source>
</evidence>
<dbReference type="Proteomes" id="UP000605201">
    <property type="component" value="Unassembled WGS sequence"/>
</dbReference>
<dbReference type="InterPro" id="IPR015262">
    <property type="entry name" value="tRNA_Ile_lys_synt_subst-bd"/>
</dbReference>
<dbReference type="InterPro" id="IPR014729">
    <property type="entry name" value="Rossmann-like_a/b/a_fold"/>
</dbReference>
<dbReference type="GO" id="GO:0006400">
    <property type="term" value="P:tRNA modification"/>
    <property type="evidence" value="ECO:0007669"/>
    <property type="project" value="UniProtKB-UniRule"/>
</dbReference>
<evidence type="ECO:0000313" key="10">
    <source>
        <dbReference type="EMBL" id="MBC8433489.1"/>
    </source>
</evidence>
<comment type="domain">
    <text evidence="8">The N-terminal region contains the highly conserved SGGXDS motif, predicted to be a P-loop motif involved in ATP binding.</text>
</comment>
<proteinExistence type="inferred from homology"/>
<dbReference type="NCBIfam" id="TIGR02433">
    <property type="entry name" value="lysidine_TilS_C"/>
    <property type="match status" value="1"/>
</dbReference>
<keyword evidence="2 8" id="KW-0963">Cytoplasm</keyword>
<evidence type="ECO:0000256" key="6">
    <source>
        <dbReference type="ARBA" id="ARBA00022840"/>
    </source>
</evidence>
<keyword evidence="3 8" id="KW-0436">Ligase</keyword>
<comment type="similarity">
    <text evidence="8">Belongs to the tRNA(Ile)-lysidine synthase family.</text>
</comment>
<accession>A0A8J6TLM2</accession>
<organism evidence="10 11">
    <name type="scientific">Candidatus Desulfatibia vada</name>
    <dbReference type="NCBI Taxonomy" id="2841696"/>
    <lineage>
        <taxon>Bacteria</taxon>
        <taxon>Pseudomonadati</taxon>
        <taxon>Thermodesulfobacteriota</taxon>
        <taxon>Desulfobacteria</taxon>
        <taxon>Desulfobacterales</taxon>
        <taxon>Desulfobacterales incertae sedis</taxon>
        <taxon>Candidatus Desulfatibia</taxon>
    </lineage>
</organism>
<dbReference type="GO" id="GO:0005524">
    <property type="term" value="F:ATP binding"/>
    <property type="evidence" value="ECO:0007669"/>
    <property type="project" value="UniProtKB-UniRule"/>
</dbReference>